<gene>
    <name evidence="1" type="ORF">LOK49_LG13G02018</name>
</gene>
<proteinExistence type="predicted"/>
<accession>A0ACC0FJX7</accession>
<keyword evidence="2" id="KW-1185">Reference proteome</keyword>
<protein>
    <submittedName>
        <fullName evidence="1">Disease resistance protein RGA3</fullName>
    </submittedName>
</protein>
<name>A0ACC0FJX7_9ERIC</name>
<dbReference type="EMBL" id="CM045771">
    <property type="protein sequence ID" value="KAI7988654.1"/>
    <property type="molecule type" value="Genomic_DNA"/>
</dbReference>
<evidence type="ECO:0000313" key="1">
    <source>
        <dbReference type="EMBL" id="KAI7988654.1"/>
    </source>
</evidence>
<sequence>MNYLTSLRHLYLIGYLLIEMPPNIGQLTYLKTLNVFIVGQSKVCSLAELKCLNLGGQLLIKNLERVRNPMDAKEAYLVEKQNLCRLEVYWEYDLAESGSRKDVESELVLEALEPHPNLKLQSLRIDGMDKVLEYLDNDFPVVEAHVNHEVVSFPKEVLRNLTLLKSLRIVSFSNIKVLPKDLASLVALISLSIDDCPELESLPKGGIQGFESLQSLHIDNCTKIASLLASSQNLTKLQSIDIWGFNPELARRCADAMLLGHNDSMMAVNFEVVMGIRCIVALGRFWAADGFEVADILKVV</sequence>
<organism evidence="1 2">
    <name type="scientific">Camellia lanceoleosa</name>
    <dbReference type="NCBI Taxonomy" id="1840588"/>
    <lineage>
        <taxon>Eukaryota</taxon>
        <taxon>Viridiplantae</taxon>
        <taxon>Streptophyta</taxon>
        <taxon>Embryophyta</taxon>
        <taxon>Tracheophyta</taxon>
        <taxon>Spermatophyta</taxon>
        <taxon>Magnoliopsida</taxon>
        <taxon>eudicotyledons</taxon>
        <taxon>Gunneridae</taxon>
        <taxon>Pentapetalae</taxon>
        <taxon>asterids</taxon>
        <taxon>Ericales</taxon>
        <taxon>Theaceae</taxon>
        <taxon>Camellia</taxon>
    </lineage>
</organism>
<comment type="caution">
    <text evidence="1">The sequence shown here is derived from an EMBL/GenBank/DDBJ whole genome shotgun (WGS) entry which is preliminary data.</text>
</comment>
<dbReference type="Proteomes" id="UP001060215">
    <property type="component" value="Chromosome 14"/>
</dbReference>
<reference evidence="1 2" key="1">
    <citation type="journal article" date="2022" name="Plant J.">
        <title>Chromosome-level genome of Camellia lanceoleosa provides a valuable resource for understanding genome evolution and self-incompatibility.</title>
        <authorList>
            <person name="Gong W."/>
            <person name="Xiao S."/>
            <person name="Wang L."/>
            <person name="Liao Z."/>
            <person name="Chang Y."/>
            <person name="Mo W."/>
            <person name="Hu G."/>
            <person name="Li W."/>
            <person name="Zhao G."/>
            <person name="Zhu H."/>
            <person name="Hu X."/>
            <person name="Ji K."/>
            <person name="Xiang X."/>
            <person name="Song Q."/>
            <person name="Yuan D."/>
            <person name="Jin S."/>
            <person name="Zhang L."/>
        </authorList>
    </citation>
    <scope>NUCLEOTIDE SEQUENCE [LARGE SCALE GENOMIC DNA]</scope>
    <source>
        <strain evidence="1">SQ_2022a</strain>
    </source>
</reference>
<evidence type="ECO:0000313" key="2">
    <source>
        <dbReference type="Proteomes" id="UP001060215"/>
    </source>
</evidence>